<feature type="transmembrane region" description="Helical" evidence="8">
    <location>
        <begin position="116"/>
        <end position="137"/>
    </location>
</feature>
<feature type="transmembrane region" description="Helical" evidence="8">
    <location>
        <begin position="83"/>
        <end position="104"/>
    </location>
</feature>
<dbReference type="AlphaFoldDB" id="A0A327JIL1"/>
<comment type="subcellular location">
    <subcellularLocation>
        <location evidence="1 8">Cell membrane</location>
        <topology evidence="1 8">Multi-pass membrane protein</topology>
    </subcellularLocation>
</comment>
<evidence type="ECO:0000256" key="6">
    <source>
        <dbReference type="ARBA" id="ARBA00022989"/>
    </source>
</evidence>
<dbReference type="GO" id="GO:0005886">
    <property type="term" value="C:plasma membrane"/>
    <property type="evidence" value="ECO:0007669"/>
    <property type="project" value="UniProtKB-SubCell"/>
</dbReference>
<organism evidence="10 11">
    <name type="scientific">Rhodobium orientis</name>
    <dbReference type="NCBI Taxonomy" id="34017"/>
    <lineage>
        <taxon>Bacteria</taxon>
        <taxon>Pseudomonadati</taxon>
        <taxon>Pseudomonadota</taxon>
        <taxon>Alphaproteobacteria</taxon>
        <taxon>Hyphomicrobiales</taxon>
        <taxon>Rhodobiaceae</taxon>
        <taxon>Rhodobium</taxon>
    </lineage>
</organism>
<keyword evidence="11" id="KW-1185">Reference proteome</keyword>
<dbReference type="SUPFAM" id="SSF161098">
    <property type="entry name" value="MetI-like"/>
    <property type="match status" value="1"/>
</dbReference>
<name>A0A327JIL1_9HYPH</name>
<feature type="transmembrane region" description="Helical" evidence="8">
    <location>
        <begin position="212"/>
        <end position="238"/>
    </location>
</feature>
<reference evidence="10 11" key="1">
    <citation type="submission" date="2017-07" db="EMBL/GenBank/DDBJ databases">
        <title>Draft Genome Sequences of Select Purple Nonsulfur Bacteria.</title>
        <authorList>
            <person name="Lasarre B."/>
            <person name="Mckinlay J.B."/>
        </authorList>
    </citation>
    <scope>NUCLEOTIDE SEQUENCE [LARGE SCALE GENOMIC DNA]</scope>
    <source>
        <strain evidence="10 11">DSM 11290</strain>
    </source>
</reference>
<evidence type="ECO:0000256" key="3">
    <source>
        <dbReference type="ARBA" id="ARBA00022448"/>
    </source>
</evidence>
<dbReference type="RefSeq" id="WP_111435494.1">
    <property type="nucleotide sequence ID" value="NZ_JACIGG010000008.1"/>
</dbReference>
<dbReference type="GO" id="GO:0055085">
    <property type="term" value="P:transmembrane transport"/>
    <property type="evidence" value="ECO:0007669"/>
    <property type="project" value="InterPro"/>
</dbReference>
<dbReference type="EMBL" id="NPEV01000040">
    <property type="protein sequence ID" value="RAI25841.1"/>
    <property type="molecule type" value="Genomic_DNA"/>
</dbReference>
<comment type="similarity">
    <text evidence="2">Belongs to the binding-protein-dependent transport system permease family. CysTW subfamily.</text>
</comment>
<dbReference type="CDD" id="cd06261">
    <property type="entry name" value="TM_PBP2"/>
    <property type="match status" value="1"/>
</dbReference>
<dbReference type="InterPro" id="IPR035906">
    <property type="entry name" value="MetI-like_sf"/>
</dbReference>
<dbReference type="Proteomes" id="UP000249299">
    <property type="component" value="Unassembled WGS sequence"/>
</dbReference>
<sequence length="294" mass="32219">MNSSSVAARGTVRVGPSGRYAWIALTAPLAIVLLLFLVVPILSLLRASFFEGDRSFNASGVSLEHYLRFLTDSYYLNVMLDTLGYGLATALLCLVLGFPTGYALARAKPHWRRWGLIIIILPLTLSLVIVVFGWLVVLGRQGLVNQVLVFTGLIDKPIRLLFNSPAVIIVLAQQFLPFMVLSVMSVVGHIDPTLEQASANLRANRWTTFRKVIVPLSLPGILSGLTLVFVLSVSAFITPRLIGGHRVQMLGSLIYEQIIVLLNWPFGAAMSAVLFTVTLTITLIVNKWLKSHPG</sequence>
<keyword evidence="5 8" id="KW-0812">Transmembrane</keyword>
<protein>
    <recommendedName>
        <fullName evidence="9">ABC transmembrane type-1 domain-containing protein</fullName>
    </recommendedName>
</protein>
<keyword evidence="6 8" id="KW-1133">Transmembrane helix</keyword>
<keyword evidence="4" id="KW-1003">Cell membrane</keyword>
<keyword evidence="3 8" id="KW-0813">Transport</keyword>
<evidence type="ECO:0000256" key="7">
    <source>
        <dbReference type="ARBA" id="ARBA00023136"/>
    </source>
</evidence>
<keyword evidence="7 8" id="KW-0472">Membrane</keyword>
<evidence type="ECO:0000313" key="10">
    <source>
        <dbReference type="EMBL" id="RAI25841.1"/>
    </source>
</evidence>
<dbReference type="Gene3D" id="1.10.3720.10">
    <property type="entry name" value="MetI-like"/>
    <property type="match status" value="1"/>
</dbReference>
<feature type="transmembrane region" description="Helical" evidence="8">
    <location>
        <begin position="20"/>
        <end position="45"/>
    </location>
</feature>
<gene>
    <name evidence="10" type="ORF">CH339_16525</name>
</gene>
<dbReference type="Pfam" id="PF00528">
    <property type="entry name" value="BPD_transp_1"/>
    <property type="match status" value="1"/>
</dbReference>
<feature type="transmembrane region" description="Helical" evidence="8">
    <location>
        <begin position="258"/>
        <end position="285"/>
    </location>
</feature>
<comment type="caution">
    <text evidence="10">The sequence shown here is derived from an EMBL/GenBank/DDBJ whole genome shotgun (WGS) entry which is preliminary data.</text>
</comment>
<evidence type="ECO:0000256" key="8">
    <source>
        <dbReference type="RuleBase" id="RU363032"/>
    </source>
</evidence>
<evidence type="ECO:0000259" key="9">
    <source>
        <dbReference type="PROSITE" id="PS50928"/>
    </source>
</evidence>
<evidence type="ECO:0000256" key="1">
    <source>
        <dbReference type="ARBA" id="ARBA00004651"/>
    </source>
</evidence>
<dbReference type="PANTHER" id="PTHR42929:SF5">
    <property type="entry name" value="ABC TRANSPORTER PERMEASE PROTEIN"/>
    <property type="match status" value="1"/>
</dbReference>
<dbReference type="PROSITE" id="PS50928">
    <property type="entry name" value="ABC_TM1"/>
    <property type="match status" value="1"/>
</dbReference>
<feature type="domain" description="ABC transmembrane type-1" evidence="9">
    <location>
        <begin position="79"/>
        <end position="285"/>
    </location>
</feature>
<dbReference type="OrthoDB" id="9807047at2"/>
<proteinExistence type="inferred from homology"/>
<evidence type="ECO:0000256" key="2">
    <source>
        <dbReference type="ARBA" id="ARBA00007069"/>
    </source>
</evidence>
<feature type="transmembrane region" description="Helical" evidence="8">
    <location>
        <begin position="166"/>
        <end position="191"/>
    </location>
</feature>
<dbReference type="InterPro" id="IPR000515">
    <property type="entry name" value="MetI-like"/>
</dbReference>
<evidence type="ECO:0000313" key="11">
    <source>
        <dbReference type="Proteomes" id="UP000249299"/>
    </source>
</evidence>
<evidence type="ECO:0000256" key="4">
    <source>
        <dbReference type="ARBA" id="ARBA00022475"/>
    </source>
</evidence>
<dbReference type="PANTHER" id="PTHR42929">
    <property type="entry name" value="INNER MEMBRANE ABC TRANSPORTER PERMEASE PROTEIN YDCU-RELATED-RELATED"/>
    <property type="match status" value="1"/>
</dbReference>
<evidence type="ECO:0000256" key="5">
    <source>
        <dbReference type="ARBA" id="ARBA00022692"/>
    </source>
</evidence>
<accession>A0A327JIL1</accession>